<gene>
    <name evidence="1" type="ORF">G7Y89_g7775</name>
</gene>
<dbReference type="EMBL" id="JAAMPI010000558">
    <property type="protein sequence ID" value="KAF4630357.1"/>
    <property type="molecule type" value="Genomic_DNA"/>
</dbReference>
<evidence type="ECO:0000313" key="1">
    <source>
        <dbReference type="EMBL" id="KAF4630357.1"/>
    </source>
</evidence>
<dbReference type="Proteomes" id="UP000566819">
    <property type="component" value="Unassembled WGS sequence"/>
</dbReference>
<reference evidence="1 2" key="1">
    <citation type="submission" date="2020-03" db="EMBL/GenBank/DDBJ databases">
        <title>Draft Genome Sequence of Cudoniella acicularis.</title>
        <authorList>
            <person name="Buettner E."/>
            <person name="Kellner H."/>
        </authorList>
    </citation>
    <scope>NUCLEOTIDE SEQUENCE [LARGE SCALE GENOMIC DNA]</scope>
    <source>
        <strain evidence="1 2">DSM 108380</strain>
    </source>
</reference>
<accession>A0A8H4W1M6</accession>
<sequence>MPSKTPLKKKGIICDDCWQHQEEWACGHLKRIITPLKMCAKHRRLDSYFVDYQMQTTTLEESCAACKKKEDAEIVVMEKREEVQRVVGEMKRIREMSEDEFTAEVAKIEKSIMQEG</sequence>
<organism evidence="1 2">
    <name type="scientific">Cudoniella acicularis</name>
    <dbReference type="NCBI Taxonomy" id="354080"/>
    <lineage>
        <taxon>Eukaryota</taxon>
        <taxon>Fungi</taxon>
        <taxon>Dikarya</taxon>
        <taxon>Ascomycota</taxon>
        <taxon>Pezizomycotina</taxon>
        <taxon>Leotiomycetes</taxon>
        <taxon>Helotiales</taxon>
        <taxon>Tricladiaceae</taxon>
        <taxon>Cudoniella</taxon>
    </lineage>
</organism>
<evidence type="ECO:0000313" key="2">
    <source>
        <dbReference type="Proteomes" id="UP000566819"/>
    </source>
</evidence>
<protein>
    <submittedName>
        <fullName evidence="1">Uncharacterized protein</fullName>
    </submittedName>
</protein>
<dbReference type="AlphaFoldDB" id="A0A8H4W1M6"/>
<comment type="caution">
    <text evidence="1">The sequence shown here is derived from an EMBL/GenBank/DDBJ whole genome shotgun (WGS) entry which is preliminary data.</text>
</comment>
<proteinExistence type="predicted"/>
<name>A0A8H4W1M6_9HELO</name>
<keyword evidence="2" id="KW-1185">Reference proteome</keyword>